<organism evidence="2 3">
    <name type="scientific">Pleurodeles waltl</name>
    <name type="common">Iberian ribbed newt</name>
    <dbReference type="NCBI Taxonomy" id="8319"/>
    <lineage>
        <taxon>Eukaryota</taxon>
        <taxon>Metazoa</taxon>
        <taxon>Chordata</taxon>
        <taxon>Craniata</taxon>
        <taxon>Vertebrata</taxon>
        <taxon>Euteleostomi</taxon>
        <taxon>Amphibia</taxon>
        <taxon>Batrachia</taxon>
        <taxon>Caudata</taxon>
        <taxon>Salamandroidea</taxon>
        <taxon>Salamandridae</taxon>
        <taxon>Pleurodelinae</taxon>
        <taxon>Pleurodeles</taxon>
    </lineage>
</organism>
<evidence type="ECO:0000313" key="2">
    <source>
        <dbReference type="EMBL" id="KAJ1143370.1"/>
    </source>
</evidence>
<comment type="caution">
    <text evidence="2">The sequence shown here is derived from an EMBL/GenBank/DDBJ whole genome shotgun (WGS) entry which is preliminary data.</text>
</comment>
<sequence>MRRPGAPAARSGNTDGGRARSPLRLDSARRPGGCRLSATEVRGREATNQRGDTWPRPFGNEGGLLAPKGQEWDPQQVVEGVDGAPLAPPGL</sequence>
<proteinExistence type="predicted"/>
<keyword evidence="3" id="KW-1185">Reference proteome</keyword>
<evidence type="ECO:0000256" key="1">
    <source>
        <dbReference type="SAM" id="MobiDB-lite"/>
    </source>
</evidence>
<evidence type="ECO:0000313" key="3">
    <source>
        <dbReference type="Proteomes" id="UP001066276"/>
    </source>
</evidence>
<protein>
    <submittedName>
        <fullName evidence="2">Uncharacterized protein</fullName>
    </submittedName>
</protein>
<dbReference type="Proteomes" id="UP001066276">
    <property type="component" value="Chromosome 6"/>
</dbReference>
<feature type="region of interest" description="Disordered" evidence="1">
    <location>
        <begin position="1"/>
        <end position="73"/>
    </location>
</feature>
<name>A0AAV7QTP2_PLEWA</name>
<dbReference type="EMBL" id="JANPWB010000010">
    <property type="protein sequence ID" value="KAJ1143370.1"/>
    <property type="molecule type" value="Genomic_DNA"/>
</dbReference>
<reference evidence="2" key="1">
    <citation type="journal article" date="2022" name="bioRxiv">
        <title>Sequencing and chromosome-scale assembly of the giantPleurodeles waltlgenome.</title>
        <authorList>
            <person name="Brown T."/>
            <person name="Elewa A."/>
            <person name="Iarovenko S."/>
            <person name="Subramanian E."/>
            <person name="Araus A.J."/>
            <person name="Petzold A."/>
            <person name="Susuki M."/>
            <person name="Suzuki K.-i.T."/>
            <person name="Hayashi T."/>
            <person name="Toyoda A."/>
            <person name="Oliveira C."/>
            <person name="Osipova E."/>
            <person name="Leigh N.D."/>
            <person name="Simon A."/>
            <person name="Yun M.H."/>
        </authorList>
    </citation>
    <scope>NUCLEOTIDE SEQUENCE</scope>
    <source>
        <strain evidence="2">20211129_DDA</strain>
        <tissue evidence="2">Liver</tissue>
    </source>
</reference>
<gene>
    <name evidence="2" type="ORF">NDU88_009679</name>
</gene>
<accession>A0AAV7QTP2</accession>
<dbReference type="AlphaFoldDB" id="A0AAV7QTP2"/>